<evidence type="ECO:0000256" key="1">
    <source>
        <dbReference type="ARBA" id="ARBA00006484"/>
    </source>
</evidence>
<dbReference type="PRINTS" id="PR00081">
    <property type="entry name" value="GDHRDH"/>
</dbReference>
<dbReference type="PROSITE" id="PS00061">
    <property type="entry name" value="ADH_SHORT"/>
    <property type="match status" value="1"/>
</dbReference>
<dbReference type="CDD" id="cd05233">
    <property type="entry name" value="SDR_c"/>
    <property type="match status" value="1"/>
</dbReference>
<name>A0A1H6KI51_MYCRU</name>
<dbReference type="PANTHER" id="PTHR43391:SF12">
    <property type="entry name" value="OXIDOREDUCTASE EPHD-RELATED"/>
    <property type="match status" value="1"/>
</dbReference>
<dbReference type="InterPro" id="IPR002347">
    <property type="entry name" value="SDR_fam"/>
</dbReference>
<comment type="similarity">
    <text evidence="1">Belongs to the short-chain dehydrogenases/reductases (SDR) family.</text>
</comment>
<dbReference type="InterPro" id="IPR020904">
    <property type="entry name" value="Sc_DH/Rdtase_CS"/>
</dbReference>
<dbReference type="SUPFAM" id="SSF53474">
    <property type="entry name" value="alpha/beta-Hydrolases"/>
    <property type="match status" value="1"/>
</dbReference>
<accession>A0A1H6KI51</accession>
<dbReference type="STRING" id="370526.SAMN04489835_3651"/>
<dbReference type="GO" id="GO:0016491">
    <property type="term" value="F:oxidoreductase activity"/>
    <property type="evidence" value="ECO:0007669"/>
    <property type="project" value="UniProtKB-KW"/>
</dbReference>
<dbReference type="NCBIfam" id="NF004514">
    <property type="entry name" value="PRK05855.1"/>
    <property type="match status" value="1"/>
</dbReference>
<dbReference type="OrthoDB" id="4220752at2"/>
<dbReference type="InterPro" id="IPR036291">
    <property type="entry name" value="NAD(P)-bd_dom_sf"/>
</dbReference>
<evidence type="ECO:0000313" key="5">
    <source>
        <dbReference type="Proteomes" id="UP000182915"/>
    </source>
</evidence>
<evidence type="ECO:0000256" key="2">
    <source>
        <dbReference type="ARBA" id="ARBA00023002"/>
    </source>
</evidence>
<proteinExistence type="inferred from homology"/>
<evidence type="ECO:0000259" key="3">
    <source>
        <dbReference type="Pfam" id="PF00561"/>
    </source>
</evidence>
<reference evidence="5" key="1">
    <citation type="submission" date="2016-10" db="EMBL/GenBank/DDBJ databases">
        <authorList>
            <person name="Varghese N."/>
            <person name="Submissions S."/>
        </authorList>
    </citation>
    <scope>NUCLEOTIDE SEQUENCE [LARGE SCALE GENOMIC DNA]</scope>
    <source>
        <strain evidence="5">DSM 45405</strain>
    </source>
</reference>
<dbReference type="Pfam" id="PF00106">
    <property type="entry name" value="adh_short"/>
    <property type="match status" value="1"/>
</dbReference>
<gene>
    <name evidence="4" type="ORF">SAMN04489835_3651</name>
</gene>
<dbReference type="PRINTS" id="PR00080">
    <property type="entry name" value="SDRFAMILY"/>
</dbReference>
<organism evidence="4 5">
    <name type="scientific">Mycolicibacterium rutilum</name>
    <name type="common">Mycobacterium rutilum</name>
    <dbReference type="NCBI Taxonomy" id="370526"/>
    <lineage>
        <taxon>Bacteria</taxon>
        <taxon>Bacillati</taxon>
        <taxon>Actinomycetota</taxon>
        <taxon>Actinomycetes</taxon>
        <taxon>Mycobacteriales</taxon>
        <taxon>Mycobacteriaceae</taxon>
        <taxon>Mycolicibacterium</taxon>
    </lineage>
</organism>
<protein>
    <submittedName>
        <fullName evidence="4">Short-chain dehydrogenase</fullName>
    </submittedName>
</protein>
<dbReference type="SUPFAM" id="SSF51735">
    <property type="entry name" value="NAD(P)-binding Rossmann-fold domains"/>
    <property type="match status" value="1"/>
</dbReference>
<sequence>MGEIAERFVDSTDDVRIAVYEQGNPDGPTLVLAHGWPDSHVLWDGIVPLLTDRFRIIRYDNRGVGRSTVPKQVSAFRLGRYADDFAAVIAAVSPGAPVHVLAHDWGSAALWEYLARPQAGERVASFTSVSGPSADHVNRFIVGSLLRPYRPRRFARAAAQFAHFAYMAVFSTPVLGPATVRRRLRRGTLDRLLTVRDGIAPERVHHSPNLPADALNSLKVYRANYLRSVFKARNDHYVDVPVQLIVNLDDPFVRPHVYEDTHKWVARLWRRDVAAGHWAPMSHPDVLARSVRQLVDHLDGAAPARELLRAQVGRKRQYFGDTLVSVTGAGSGIGRATAFAFAREGAEIVVSDVDEGTVKETAAAIVARGGVAHHYVVDVSDADAVEEFAEQVCAEHGVPDVVVNNAGVGHAGLFLDTPRGEFDRVLSINFGGVVNCCRSFGRRMVVRGMGGHVVNVSSMAAYAPQQSMNAYATSKAAVFMFGDCLRAELEQAGIGLTTVCPGVIDTNIVHTTRFDAPAGKRGKVESRRAQLEKFFNARRYGPDKVASAIVDSVKKNKPIRPVAPEAHLVYGVAHLFPQVMRSTARGRVL</sequence>
<dbReference type="PANTHER" id="PTHR43391">
    <property type="entry name" value="RETINOL DEHYDROGENASE-RELATED"/>
    <property type="match status" value="1"/>
</dbReference>
<dbReference type="Pfam" id="PF00561">
    <property type="entry name" value="Abhydrolase_1"/>
    <property type="match status" value="1"/>
</dbReference>
<dbReference type="InterPro" id="IPR000073">
    <property type="entry name" value="AB_hydrolase_1"/>
</dbReference>
<dbReference type="Proteomes" id="UP000182915">
    <property type="component" value="Chromosome I"/>
</dbReference>
<keyword evidence="2" id="KW-0560">Oxidoreductase</keyword>
<evidence type="ECO:0000313" key="4">
    <source>
        <dbReference type="EMBL" id="SEH75217.1"/>
    </source>
</evidence>
<dbReference type="EMBL" id="LT629971">
    <property type="protein sequence ID" value="SEH75217.1"/>
    <property type="molecule type" value="Genomic_DNA"/>
</dbReference>
<feature type="domain" description="AB hydrolase-1" evidence="3">
    <location>
        <begin position="28"/>
        <end position="284"/>
    </location>
</feature>
<dbReference type="Gene3D" id="3.40.50.720">
    <property type="entry name" value="NAD(P)-binding Rossmann-like Domain"/>
    <property type="match status" value="1"/>
</dbReference>
<dbReference type="InterPro" id="IPR029058">
    <property type="entry name" value="AB_hydrolase_fold"/>
</dbReference>
<dbReference type="Gene3D" id="3.40.50.1820">
    <property type="entry name" value="alpha/beta hydrolase"/>
    <property type="match status" value="1"/>
</dbReference>
<dbReference type="RefSeq" id="WP_083408350.1">
    <property type="nucleotide sequence ID" value="NZ_LT629971.1"/>
</dbReference>
<keyword evidence="5" id="KW-1185">Reference proteome</keyword>
<dbReference type="AlphaFoldDB" id="A0A1H6KI51"/>